<evidence type="ECO:0000313" key="2">
    <source>
        <dbReference type="Proteomes" id="UP000824321"/>
    </source>
</evidence>
<evidence type="ECO:0000313" key="1">
    <source>
        <dbReference type="EMBL" id="QZD94898.1"/>
    </source>
</evidence>
<proteinExistence type="predicted"/>
<sequence length="113" mass="12641">MNSEEEQAVANAATQDTIPARFHGKWADNAEACAIRGHQQYRIGADEVGFFESRGIVQSVRVDGNYAAATLSEQYGDAPPAVYVFYMAREGDDAMRLRYDKNDRFSVVRCPEE</sequence>
<dbReference type="RefSeq" id="WP_221430641.1">
    <property type="nucleotide sequence ID" value="NZ_CP081294.1"/>
</dbReference>
<name>A0ABX9A0W9_9SPHN</name>
<accession>A0ABX9A0W9</accession>
<gene>
    <name evidence="1" type="ORF">K3136_12570</name>
</gene>
<reference evidence="1 2" key="1">
    <citation type="submission" date="2021-08" db="EMBL/GenBank/DDBJ databases">
        <title>Comparative Genomics Analysis of the Genus Qipengyuania Reveals Extensive Genetic Diversity and Metabolic Versatility, Including the Description of Fifteen Novel Species.</title>
        <authorList>
            <person name="Liu Y."/>
        </authorList>
    </citation>
    <scope>NUCLEOTIDE SEQUENCE [LARGE SCALE GENOMIC DNA]</scope>
    <source>
        <strain evidence="1 2">1NDH1</strain>
    </source>
</reference>
<dbReference type="Proteomes" id="UP000824321">
    <property type="component" value="Chromosome"/>
</dbReference>
<keyword evidence="2" id="KW-1185">Reference proteome</keyword>
<dbReference type="EMBL" id="CP081294">
    <property type="protein sequence ID" value="QZD94898.1"/>
    <property type="molecule type" value="Genomic_DNA"/>
</dbReference>
<organism evidence="1 2">
    <name type="scientific">Qipengyuania gelatinilytica</name>
    <dbReference type="NCBI Taxonomy" id="2867231"/>
    <lineage>
        <taxon>Bacteria</taxon>
        <taxon>Pseudomonadati</taxon>
        <taxon>Pseudomonadota</taxon>
        <taxon>Alphaproteobacteria</taxon>
        <taxon>Sphingomonadales</taxon>
        <taxon>Erythrobacteraceae</taxon>
        <taxon>Qipengyuania</taxon>
    </lineage>
</organism>
<protein>
    <submittedName>
        <fullName evidence="1">Uncharacterized protein</fullName>
    </submittedName>
</protein>